<evidence type="ECO:0000256" key="9">
    <source>
        <dbReference type="SAM" id="SignalP"/>
    </source>
</evidence>
<dbReference type="Pfam" id="PF14845">
    <property type="entry name" value="Glycohydro_20b2"/>
    <property type="match status" value="1"/>
</dbReference>
<dbReference type="PRINTS" id="PR00738">
    <property type="entry name" value="GLHYDRLASE20"/>
</dbReference>
<evidence type="ECO:0000313" key="12">
    <source>
        <dbReference type="EMBL" id="ORZ08159.1"/>
    </source>
</evidence>
<dbReference type="STRING" id="90262.A0A1X2I2R9"/>
<organism evidence="12 13">
    <name type="scientific">Absidia repens</name>
    <dbReference type="NCBI Taxonomy" id="90262"/>
    <lineage>
        <taxon>Eukaryota</taxon>
        <taxon>Fungi</taxon>
        <taxon>Fungi incertae sedis</taxon>
        <taxon>Mucoromycota</taxon>
        <taxon>Mucoromycotina</taxon>
        <taxon>Mucoromycetes</taxon>
        <taxon>Mucorales</taxon>
        <taxon>Cunninghamellaceae</taxon>
        <taxon>Absidia</taxon>
    </lineage>
</organism>
<keyword evidence="13" id="KW-1185">Reference proteome</keyword>
<dbReference type="Gene3D" id="3.30.379.10">
    <property type="entry name" value="Chitobiase/beta-hexosaminidase domain 2-like"/>
    <property type="match status" value="1"/>
</dbReference>
<keyword evidence="6 7" id="KW-0326">Glycosidase</keyword>
<feature type="signal peptide" evidence="9">
    <location>
        <begin position="1"/>
        <end position="20"/>
    </location>
</feature>
<keyword evidence="4 7" id="KW-0378">Hydrolase</keyword>
<dbReference type="GO" id="GO:0005975">
    <property type="term" value="P:carbohydrate metabolic process"/>
    <property type="evidence" value="ECO:0007669"/>
    <property type="project" value="InterPro"/>
</dbReference>
<dbReference type="InterPro" id="IPR029019">
    <property type="entry name" value="HEX_eukaryotic_N"/>
</dbReference>
<accession>A0A1X2I2R9</accession>
<dbReference type="InterPro" id="IPR029018">
    <property type="entry name" value="Hex-like_dom2"/>
</dbReference>
<evidence type="ECO:0000256" key="7">
    <source>
        <dbReference type="PIRNR" id="PIRNR001093"/>
    </source>
</evidence>
<comment type="caution">
    <text evidence="12">The sequence shown here is derived from an EMBL/GenBank/DDBJ whole genome shotgun (WGS) entry which is preliminary data.</text>
</comment>
<dbReference type="InterPro" id="IPR015883">
    <property type="entry name" value="Glyco_hydro_20_cat"/>
</dbReference>
<dbReference type="GO" id="GO:0004563">
    <property type="term" value="F:beta-N-acetylhexosaminidase activity"/>
    <property type="evidence" value="ECO:0007669"/>
    <property type="project" value="UniProtKB-EC"/>
</dbReference>
<dbReference type="InterPro" id="IPR017853">
    <property type="entry name" value="GH"/>
</dbReference>
<evidence type="ECO:0000256" key="6">
    <source>
        <dbReference type="ARBA" id="ARBA00023295"/>
    </source>
</evidence>
<evidence type="ECO:0000259" key="11">
    <source>
        <dbReference type="Pfam" id="PF14845"/>
    </source>
</evidence>
<dbReference type="CDD" id="cd06562">
    <property type="entry name" value="GH20_HexA_HexB-like"/>
    <property type="match status" value="1"/>
</dbReference>
<comment type="catalytic activity">
    <reaction evidence="1 7">
        <text>Hydrolysis of terminal non-reducing N-acetyl-D-hexosamine residues in N-acetyl-beta-D-hexosaminides.</text>
        <dbReference type="EC" id="3.2.1.52"/>
    </reaction>
</comment>
<dbReference type="OrthoDB" id="428480at2759"/>
<keyword evidence="3 9" id="KW-0732">Signal</keyword>
<evidence type="ECO:0000256" key="2">
    <source>
        <dbReference type="ARBA" id="ARBA00006285"/>
    </source>
</evidence>
<dbReference type="PANTHER" id="PTHR22600">
    <property type="entry name" value="BETA-HEXOSAMINIDASE"/>
    <property type="match status" value="1"/>
</dbReference>
<dbReference type="EC" id="3.2.1.52" evidence="7"/>
<dbReference type="Proteomes" id="UP000193560">
    <property type="component" value="Unassembled WGS sequence"/>
</dbReference>
<dbReference type="AlphaFoldDB" id="A0A1X2I2R9"/>
<name>A0A1X2I2R9_9FUNG</name>
<evidence type="ECO:0000259" key="10">
    <source>
        <dbReference type="Pfam" id="PF00728"/>
    </source>
</evidence>
<dbReference type="SUPFAM" id="SSF51445">
    <property type="entry name" value="(Trans)glycosidases"/>
    <property type="match status" value="1"/>
</dbReference>
<dbReference type="EMBL" id="MCGE01000032">
    <property type="protein sequence ID" value="ORZ08159.1"/>
    <property type="molecule type" value="Genomic_DNA"/>
</dbReference>
<dbReference type="GO" id="GO:0030203">
    <property type="term" value="P:glycosaminoglycan metabolic process"/>
    <property type="evidence" value="ECO:0007669"/>
    <property type="project" value="TreeGrafter"/>
</dbReference>
<feature type="chain" id="PRO_5012981948" description="Beta-hexosaminidase" evidence="9">
    <location>
        <begin position="21"/>
        <end position="638"/>
    </location>
</feature>
<dbReference type="PANTHER" id="PTHR22600:SF26">
    <property type="entry name" value="BETA-N-ACETYLHEXOSAMINIDASE"/>
    <property type="match status" value="1"/>
</dbReference>
<dbReference type="SUPFAM" id="SSF55545">
    <property type="entry name" value="beta-N-acetylhexosaminidase-like domain"/>
    <property type="match status" value="1"/>
</dbReference>
<reference evidence="12 13" key="1">
    <citation type="submission" date="2016-07" db="EMBL/GenBank/DDBJ databases">
        <title>Pervasive Adenine N6-methylation of Active Genes in Fungi.</title>
        <authorList>
            <consortium name="DOE Joint Genome Institute"/>
            <person name="Mondo S.J."/>
            <person name="Dannebaum R.O."/>
            <person name="Kuo R.C."/>
            <person name="Labutti K."/>
            <person name="Haridas S."/>
            <person name="Kuo A."/>
            <person name="Salamov A."/>
            <person name="Ahrendt S.R."/>
            <person name="Lipzen A."/>
            <person name="Sullivan W."/>
            <person name="Andreopoulos W.B."/>
            <person name="Clum A."/>
            <person name="Lindquist E."/>
            <person name="Daum C."/>
            <person name="Ramamoorthy G.K."/>
            <person name="Gryganskyi A."/>
            <person name="Culley D."/>
            <person name="Magnuson J.K."/>
            <person name="James T.Y."/>
            <person name="O'Malley M.A."/>
            <person name="Stajich J.E."/>
            <person name="Spatafora J.W."/>
            <person name="Visel A."/>
            <person name="Grigoriev I.V."/>
        </authorList>
    </citation>
    <scope>NUCLEOTIDE SEQUENCE [LARGE SCALE GENOMIC DNA]</scope>
    <source>
        <strain evidence="12 13">NRRL 1336</strain>
    </source>
</reference>
<dbReference type="GO" id="GO:0016020">
    <property type="term" value="C:membrane"/>
    <property type="evidence" value="ECO:0007669"/>
    <property type="project" value="TreeGrafter"/>
</dbReference>
<feature type="domain" description="Beta-hexosaminidase eukaryotic type N-terminal" evidence="11">
    <location>
        <begin position="27"/>
        <end position="145"/>
    </location>
</feature>
<proteinExistence type="inferred from homology"/>
<sequence length="638" mass="72774">MKLSVITTALLCSFPSMILAKNYQSLIWPIPHSVSWGEHDLELDSSFHMIGPSQQELTRAMQRYSSILVKEHWKPVQHPFREEASKRQHDQTLQTLEIHVDDLDVPLDLEVDESYTLEIPLKHKATLKSATVWGAIRGLETFSQLVQQKSSRKVKDINSHSEDDNVEESDAFDIFNDKDTRKKMKRPTSLDQLVIPKVPISIDDAPAYSHRGLMLDTARNYYPVKDILRTLNAMSYNKMNVFHWHLTDSQSFPLKLDSLPELADKGAYQFQGKRLVYSKKDIERIVKYARDRGIRVIPEIDMPAHTGSWALAYKDITTCTGRYYMEPDNDWEHRLAAEPTTGQLNPIKAETYEIVSKVIKEIATLFPDSHYHGGGDEPVYRCWDKDASVTDYMKQHNKTHDDLLHQFLDNELGFISKAKKTPILWEDAVTNNNLPLPKDVVLQVWTNPAQLAVKKGYRIIASNYNFWYLDCGHGGWGGNDTSYNEQVAPEIPSDVQTVLDKHDLADNYRPSNWGGSGGDWCSPFKSWQRVYSYDPAFNLTKEQTKSVLGGEVALWSEQSDAAALDLRLWPRAAAAAEILWSGGKDENGKTRDIGDAMPRMFDWRYRLVHRGIAAEPLQPLWCGQNPHLCDATYPAALL</sequence>
<dbReference type="Pfam" id="PF00728">
    <property type="entry name" value="Glyco_hydro_20"/>
    <property type="match status" value="1"/>
</dbReference>
<keyword evidence="5" id="KW-0325">Glycoprotein</keyword>
<evidence type="ECO:0000256" key="8">
    <source>
        <dbReference type="PIRSR" id="PIRSR001093-1"/>
    </source>
</evidence>
<dbReference type="InterPro" id="IPR025705">
    <property type="entry name" value="Beta_hexosaminidase_sua/sub"/>
</dbReference>
<protein>
    <recommendedName>
        <fullName evidence="7">Beta-hexosaminidase</fullName>
        <ecNumber evidence="7">3.2.1.52</ecNumber>
    </recommendedName>
</protein>
<evidence type="ECO:0000313" key="13">
    <source>
        <dbReference type="Proteomes" id="UP000193560"/>
    </source>
</evidence>
<evidence type="ECO:0000256" key="3">
    <source>
        <dbReference type="ARBA" id="ARBA00022729"/>
    </source>
</evidence>
<feature type="active site" description="Proton donor" evidence="8">
    <location>
        <position position="377"/>
    </location>
</feature>
<gene>
    <name evidence="12" type="ORF">BCR42DRAFT_425346</name>
</gene>
<dbReference type="Gene3D" id="3.20.20.80">
    <property type="entry name" value="Glycosidases"/>
    <property type="match status" value="1"/>
</dbReference>
<evidence type="ECO:0000256" key="5">
    <source>
        <dbReference type="ARBA" id="ARBA00023180"/>
    </source>
</evidence>
<feature type="domain" description="Glycoside hydrolase family 20 catalytic" evidence="10">
    <location>
        <begin position="208"/>
        <end position="582"/>
    </location>
</feature>
<evidence type="ECO:0000256" key="1">
    <source>
        <dbReference type="ARBA" id="ARBA00001231"/>
    </source>
</evidence>
<dbReference type="PIRSF" id="PIRSF001093">
    <property type="entry name" value="B-hxosamndse_ab_euk"/>
    <property type="match status" value="1"/>
</dbReference>
<evidence type="ECO:0000256" key="4">
    <source>
        <dbReference type="ARBA" id="ARBA00022801"/>
    </source>
</evidence>
<comment type="similarity">
    <text evidence="2 7">Belongs to the glycosyl hydrolase 20 family.</text>
</comment>